<dbReference type="Pfam" id="PF25231">
    <property type="entry name" value="DUF7847"/>
    <property type="match status" value="1"/>
</dbReference>
<feature type="transmembrane region" description="Helical" evidence="2">
    <location>
        <begin position="132"/>
        <end position="156"/>
    </location>
</feature>
<dbReference type="InterPro" id="IPR057169">
    <property type="entry name" value="DUF7847"/>
</dbReference>
<comment type="caution">
    <text evidence="4">The sequence shown here is derived from an EMBL/GenBank/DDBJ whole genome shotgun (WGS) entry which is preliminary data.</text>
</comment>
<proteinExistence type="predicted"/>
<keyword evidence="5" id="KW-1185">Reference proteome</keyword>
<name>A0A7M4DL39_9MICO</name>
<dbReference type="EMBL" id="CACRYJ010000042">
    <property type="protein sequence ID" value="VZO37931.1"/>
    <property type="molecule type" value="Genomic_DNA"/>
</dbReference>
<keyword evidence="2" id="KW-0472">Membrane</keyword>
<gene>
    <name evidence="4" type="ORF">HALOF300_02854</name>
</gene>
<evidence type="ECO:0000313" key="5">
    <source>
        <dbReference type="Proteomes" id="UP000419743"/>
    </source>
</evidence>
<sequence>MTERGEPTPPRQDPNGTGPTGWGDVAPGGYGTTPGQPGGYDQGQPGGYPQGQPGGYPQGQPPNQPGQYGAPPPGPAGPAPSGSYGQYGPVDPSANMTPLGPAPQPGIIPLRPLTLGEIYDGAFRSIRANPTVMFVLAAIVVAVLGVIQAIATWGTFEQLNETLGNFDPTVSDTEALDDITATLQSQLLATGVSGLLSFVVSTVLTGVLIHSVSQSVIGRKMSLADVWQAVKPQIGRLLLLTLMILVLVALVSFVFVGIIVLAAASGSLSVIAVAGILGVLGLIAALAFVVTVTVLATPVLVLERSGVFAALKRSWRLTLPTFWRVFGIYLLTTILIGILAQVITYPLQLIGQAIGGFGTLTTILTLVGGVIASALTTPFLAAVVALLYIDIRIRTEALDVDLAAAAQAP</sequence>
<feature type="transmembrane region" description="Helical" evidence="2">
    <location>
        <begin position="270"/>
        <end position="301"/>
    </location>
</feature>
<feature type="domain" description="DUF7847" evidence="3">
    <location>
        <begin position="120"/>
        <end position="389"/>
    </location>
</feature>
<dbReference type="PANTHER" id="PTHR33133:SF1">
    <property type="entry name" value="EXPRESSED PROTEIN-RELATED"/>
    <property type="match status" value="1"/>
</dbReference>
<keyword evidence="2" id="KW-1133">Transmembrane helix</keyword>
<dbReference type="RefSeq" id="WP_156741578.1">
    <property type="nucleotide sequence ID" value="NZ_CACRYJ010000042.1"/>
</dbReference>
<reference evidence="4 5" key="1">
    <citation type="submission" date="2019-11" db="EMBL/GenBank/DDBJ databases">
        <authorList>
            <person name="Criscuolo A."/>
        </authorList>
    </citation>
    <scope>NUCLEOTIDE SEQUENCE [LARGE SCALE GENOMIC DNA]</scope>
    <source>
        <strain evidence="4">CIP111667</strain>
    </source>
</reference>
<feature type="transmembrane region" description="Helical" evidence="2">
    <location>
        <begin position="237"/>
        <end position="264"/>
    </location>
</feature>
<feature type="compositionally biased region" description="Pro residues" evidence="1">
    <location>
        <begin position="59"/>
        <end position="78"/>
    </location>
</feature>
<evidence type="ECO:0000256" key="1">
    <source>
        <dbReference type="SAM" id="MobiDB-lite"/>
    </source>
</evidence>
<feature type="transmembrane region" description="Helical" evidence="2">
    <location>
        <begin position="195"/>
        <end position="217"/>
    </location>
</feature>
<feature type="compositionally biased region" description="Gly residues" evidence="1">
    <location>
        <begin position="18"/>
        <end position="57"/>
    </location>
</feature>
<organism evidence="4 5">
    <name type="scientific">Occultella aeris</name>
    <dbReference type="NCBI Taxonomy" id="2761496"/>
    <lineage>
        <taxon>Bacteria</taxon>
        <taxon>Bacillati</taxon>
        <taxon>Actinomycetota</taxon>
        <taxon>Actinomycetes</taxon>
        <taxon>Micrococcales</taxon>
        <taxon>Ruaniaceae</taxon>
        <taxon>Occultella</taxon>
    </lineage>
</organism>
<evidence type="ECO:0000256" key="2">
    <source>
        <dbReference type="SAM" id="Phobius"/>
    </source>
</evidence>
<feature type="transmembrane region" description="Helical" evidence="2">
    <location>
        <begin position="363"/>
        <end position="389"/>
    </location>
</feature>
<protein>
    <recommendedName>
        <fullName evidence="3">DUF7847 domain-containing protein</fullName>
    </recommendedName>
</protein>
<evidence type="ECO:0000259" key="3">
    <source>
        <dbReference type="Pfam" id="PF25231"/>
    </source>
</evidence>
<feature type="region of interest" description="Disordered" evidence="1">
    <location>
        <begin position="1"/>
        <end position="103"/>
    </location>
</feature>
<dbReference type="Proteomes" id="UP000419743">
    <property type="component" value="Unassembled WGS sequence"/>
</dbReference>
<keyword evidence="2" id="KW-0812">Transmembrane</keyword>
<feature type="transmembrane region" description="Helical" evidence="2">
    <location>
        <begin position="322"/>
        <end position="343"/>
    </location>
</feature>
<accession>A0A7M4DL39</accession>
<dbReference type="AlphaFoldDB" id="A0A7M4DL39"/>
<dbReference type="PANTHER" id="PTHR33133">
    <property type="entry name" value="OS08G0107100 PROTEIN-RELATED"/>
    <property type="match status" value="1"/>
</dbReference>
<evidence type="ECO:0000313" key="4">
    <source>
        <dbReference type="EMBL" id="VZO37931.1"/>
    </source>
</evidence>